<keyword evidence="4 5" id="KW-0413">Isomerase</keyword>
<dbReference type="RefSeq" id="WP_084374070.1">
    <property type="nucleotide sequence ID" value="NZ_FWYF01000004.1"/>
</dbReference>
<name>A0A1W2GM27_REIFA</name>
<dbReference type="Proteomes" id="UP000192472">
    <property type="component" value="Unassembled WGS sequence"/>
</dbReference>
<dbReference type="PROSITE" id="PS50059">
    <property type="entry name" value="FKBP_PPIASE"/>
    <property type="match status" value="2"/>
</dbReference>
<dbReference type="InterPro" id="IPR001179">
    <property type="entry name" value="PPIase_FKBP_dom"/>
</dbReference>
<feature type="domain" description="PPIase FKBP-type" evidence="7">
    <location>
        <begin position="80"/>
        <end position="167"/>
    </location>
</feature>
<evidence type="ECO:0000259" key="7">
    <source>
        <dbReference type="PROSITE" id="PS50059"/>
    </source>
</evidence>
<gene>
    <name evidence="8" type="ORF">SAMN04488029_3426</name>
</gene>
<evidence type="ECO:0000256" key="1">
    <source>
        <dbReference type="ARBA" id="ARBA00000971"/>
    </source>
</evidence>
<protein>
    <recommendedName>
        <fullName evidence="6">Peptidyl-prolyl cis-trans isomerase</fullName>
        <ecNumber evidence="6">5.2.1.8</ecNumber>
    </recommendedName>
</protein>
<dbReference type="SUPFAM" id="SSF54534">
    <property type="entry name" value="FKBP-like"/>
    <property type="match status" value="2"/>
</dbReference>
<evidence type="ECO:0000256" key="5">
    <source>
        <dbReference type="PROSITE-ProRule" id="PRU00277"/>
    </source>
</evidence>
<comment type="catalytic activity">
    <reaction evidence="1 5 6">
        <text>[protein]-peptidylproline (omega=180) = [protein]-peptidylproline (omega=0)</text>
        <dbReference type="Rhea" id="RHEA:16237"/>
        <dbReference type="Rhea" id="RHEA-COMP:10747"/>
        <dbReference type="Rhea" id="RHEA-COMP:10748"/>
        <dbReference type="ChEBI" id="CHEBI:83833"/>
        <dbReference type="ChEBI" id="CHEBI:83834"/>
        <dbReference type="EC" id="5.2.1.8"/>
    </reaction>
</comment>
<comment type="similarity">
    <text evidence="2 6">Belongs to the FKBP-type PPIase family.</text>
</comment>
<feature type="domain" description="PPIase FKBP-type" evidence="7">
    <location>
        <begin position="215"/>
        <end position="318"/>
    </location>
</feature>
<dbReference type="OrthoDB" id="979394at2"/>
<organism evidence="8 9">
    <name type="scientific">Reichenbachiella faecimaris</name>
    <dbReference type="NCBI Taxonomy" id="692418"/>
    <lineage>
        <taxon>Bacteria</taxon>
        <taxon>Pseudomonadati</taxon>
        <taxon>Bacteroidota</taxon>
        <taxon>Cytophagia</taxon>
        <taxon>Cytophagales</taxon>
        <taxon>Reichenbachiellaceae</taxon>
        <taxon>Reichenbachiella</taxon>
    </lineage>
</organism>
<dbReference type="GO" id="GO:0003755">
    <property type="term" value="F:peptidyl-prolyl cis-trans isomerase activity"/>
    <property type="evidence" value="ECO:0007669"/>
    <property type="project" value="UniProtKB-UniRule"/>
</dbReference>
<evidence type="ECO:0000313" key="8">
    <source>
        <dbReference type="EMBL" id="SMD37719.1"/>
    </source>
</evidence>
<evidence type="ECO:0000256" key="6">
    <source>
        <dbReference type="RuleBase" id="RU003915"/>
    </source>
</evidence>
<evidence type="ECO:0000256" key="3">
    <source>
        <dbReference type="ARBA" id="ARBA00023110"/>
    </source>
</evidence>
<evidence type="ECO:0000256" key="4">
    <source>
        <dbReference type="ARBA" id="ARBA00023235"/>
    </source>
</evidence>
<evidence type="ECO:0000313" key="9">
    <source>
        <dbReference type="Proteomes" id="UP000192472"/>
    </source>
</evidence>
<evidence type="ECO:0000256" key="2">
    <source>
        <dbReference type="ARBA" id="ARBA00006577"/>
    </source>
</evidence>
<accession>A0A1W2GM27</accession>
<dbReference type="STRING" id="692418.SAMN04488029_3426"/>
<dbReference type="EMBL" id="FWYF01000004">
    <property type="protein sequence ID" value="SMD37719.1"/>
    <property type="molecule type" value="Genomic_DNA"/>
</dbReference>
<dbReference type="PANTHER" id="PTHR43811:SF19">
    <property type="entry name" value="39 KDA FK506-BINDING NUCLEAR PROTEIN"/>
    <property type="match status" value="1"/>
</dbReference>
<reference evidence="8 9" key="1">
    <citation type="submission" date="2017-04" db="EMBL/GenBank/DDBJ databases">
        <authorList>
            <person name="Afonso C.L."/>
            <person name="Miller P.J."/>
            <person name="Scott M.A."/>
            <person name="Spackman E."/>
            <person name="Goraichik I."/>
            <person name="Dimitrov K.M."/>
            <person name="Suarez D.L."/>
            <person name="Swayne D.E."/>
        </authorList>
    </citation>
    <scope>NUCLEOTIDE SEQUENCE [LARGE SCALE GENOMIC DNA]</scope>
    <source>
        <strain evidence="8 9">DSM 26133</strain>
    </source>
</reference>
<keyword evidence="3 5" id="KW-0697">Rotamase</keyword>
<sequence>MNNHSYQILSNIKTIALAIVLIPLATSCFEESEYEKQQKESDLQIKTYLQDNNIEAKQADNGIFYEMISSNESGTKPKLGEVVMVKYEMSTLDGKVLESFSSDSSLVKFSNNSVIPVGFNYGIDIMRKGESIRVYIPSYLAYDSFSSKDEFGPNTNFILEIKLIDITTDQQVYQNQIDQIEEYLIEEDLGEITPTTSGLYYKQVSPGEGTEAKAYHTATLHYTRKYLDGTVIQKTEDDAPLVVNLSTNQLVEGFREGVLKMKAGEKALLIMPADIAFGASVKIIPSTVREELYEEGYIFSLVDAYQIVQYEVELLKLK</sequence>
<dbReference type="Gene3D" id="3.10.50.40">
    <property type="match status" value="2"/>
</dbReference>
<dbReference type="PANTHER" id="PTHR43811">
    <property type="entry name" value="FKBP-TYPE PEPTIDYL-PROLYL CIS-TRANS ISOMERASE FKPA"/>
    <property type="match status" value="1"/>
</dbReference>
<dbReference type="Pfam" id="PF00254">
    <property type="entry name" value="FKBP_C"/>
    <property type="match status" value="2"/>
</dbReference>
<dbReference type="EC" id="5.2.1.8" evidence="6"/>
<dbReference type="AlphaFoldDB" id="A0A1W2GM27"/>
<keyword evidence="9" id="KW-1185">Reference proteome</keyword>
<proteinExistence type="inferred from homology"/>
<dbReference type="InterPro" id="IPR046357">
    <property type="entry name" value="PPIase_dom_sf"/>
</dbReference>